<dbReference type="OrthoDB" id="4329349at2759"/>
<dbReference type="AlphaFoldDB" id="A0A9W9CRX2"/>
<feature type="transmembrane region" description="Helical" evidence="7">
    <location>
        <begin position="123"/>
        <end position="142"/>
    </location>
</feature>
<evidence type="ECO:0000259" key="8">
    <source>
        <dbReference type="Pfam" id="PF20684"/>
    </source>
</evidence>
<feature type="region of interest" description="Disordered" evidence="6">
    <location>
        <begin position="208"/>
        <end position="270"/>
    </location>
</feature>
<feature type="domain" description="Rhodopsin" evidence="8">
    <location>
        <begin position="43"/>
        <end position="146"/>
    </location>
</feature>
<dbReference type="InterPro" id="IPR049326">
    <property type="entry name" value="Rhodopsin_dom_fungi"/>
</dbReference>
<accession>A0A9W9CRX2</accession>
<name>A0A9W9CRX2_9PEZI</name>
<keyword evidence="3 7" id="KW-1133">Transmembrane helix</keyword>
<protein>
    <recommendedName>
        <fullName evidence="8">Rhodopsin domain-containing protein</fullName>
    </recommendedName>
</protein>
<organism evidence="9 10">
    <name type="scientific">Gnomoniopsis smithogilvyi</name>
    <dbReference type="NCBI Taxonomy" id="1191159"/>
    <lineage>
        <taxon>Eukaryota</taxon>
        <taxon>Fungi</taxon>
        <taxon>Dikarya</taxon>
        <taxon>Ascomycota</taxon>
        <taxon>Pezizomycotina</taxon>
        <taxon>Sordariomycetes</taxon>
        <taxon>Sordariomycetidae</taxon>
        <taxon>Diaporthales</taxon>
        <taxon>Gnomoniaceae</taxon>
        <taxon>Gnomoniopsis</taxon>
    </lineage>
</organism>
<dbReference type="PANTHER" id="PTHR33048:SF19">
    <property type="entry name" value="MEMBRANE PROTEIN PTH11-LIKE, PUTATIVE (AFU_ORTHOLOGUE AFUA_1G14080)-RELATED"/>
    <property type="match status" value="1"/>
</dbReference>
<comment type="caution">
    <text evidence="9">The sequence shown here is derived from an EMBL/GenBank/DDBJ whole genome shotgun (WGS) entry which is preliminary data.</text>
</comment>
<feature type="transmembrane region" description="Helical" evidence="7">
    <location>
        <begin position="154"/>
        <end position="178"/>
    </location>
</feature>
<evidence type="ECO:0000256" key="1">
    <source>
        <dbReference type="ARBA" id="ARBA00004141"/>
    </source>
</evidence>
<evidence type="ECO:0000256" key="2">
    <source>
        <dbReference type="ARBA" id="ARBA00022692"/>
    </source>
</evidence>
<evidence type="ECO:0000256" key="4">
    <source>
        <dbReference type="ARBA" id="ARBA00023136"/>
    </source>
</evidence>
<evidence type="ECO:0000256" key="7">
    <source>
        <dbReference type="SAM" id="Phobius"/>
    </source>
</evidence>
<feature type="transmembrane region" description="Helical" evidence="7">
    <location>
        <begin position="44"/>
        <end position="62"/>
    </location>
</feature>
<dbReference type="EMBL" id="JAPEVB010000007">
    <property type="protein sequence ID" value="KAJ4385553.1"/>
    <property type="molecule type" value="Genomic_DNA"/>
</dbReference>
<keyword evidence="10" id="KW-1185">Reference proteome</keyword>
<comment type="similarity">
    <text evidence="5">Belongs to the SAT4 family.</text>
</comment>
<evidence type="ECO:0000256" key="5">
    <source>
        <dbReference type="ARBA" id="ARBA00038359"/>
    </source>
</evidence>
<dbReference type="InterPro" id="IPR052337">
    <property type="entry name" value="SAT4-like"/>
</dbReference>
<evidence type="ECO:0000256" key="6">
    <source>
        <dbReference type="SAM" id="MobiDB-lite"/>
    </source>
</evidence>
<feature type="region of interest" description="Disordered" evidence="6">
    <location>
        <begin position="305"/>
        <end position="344"/>
    </location>
</feature>
<dbReference type="GO" id="GO:0016020">
    <property type="term" value="C:membrane"/>
    <property type="evidence" value="ECO:0007669"/>
    <property type="project" value="UniProtKB-SubCell"/>
</dbReference>
<dbReference type="PANTHER" id="PTHR33048">
    <property type="entry name" value="PTH11-LIKE INTEGRAL MEMBRANE PROTEIN (AFU_ORTHOLOGUE AFUA_5G11245)"/>
    <property type="match status" value="1"/>
</dbReference>
<sequence length="344" mass="37834">MVKLSGGIYIARLTNQFWASKSLTSNTSGGRALKSFLSKYLNRLFYTFLGLSYIAVVTSEAAECRPFNHYWQVTPTATLSCRVAPANLFITGGLDIFTDLTLVALPVPMILNAKIPTKLKLETFFLVLFPLVNVAFTCYRLPTLYARDGAQRYRTLLASIDILVSTASANALVVVSFLKDRGFKKLKYRHREGEDDDPLEHVISTGMELESMDNGNSTTHSAGPFSKRRSPLPSPRRPTWGSDEDLMHDDSDGGPSTHTTSTRDAEIDTGPDVVEQDASILVLNDTGHLSPHIQAETSIVAAHQVEKQGRRKTVTRPASPSASRTSLQSGIVVETSWQVDVTQK</sequence>
<keyword evidence="2 7" id="KW-0812">Transmembrane</keyword>
<feature type="compositionally biased region" description="Polar residues" evidence="6">
    <location>
        <begin position="316"/>
        <end position="344"/>
    </location>
</feature>
<comment type="subcellular location">
    <subcellularLocation>
        <location evidence="1">Membrane</location>
        <topology evidence="1">Multi-pass membrane protein</topology>
    </subcellularLocation>
</comment>
<gene>
    <name evidence="9" type="ORF">N0V93_009982</name>
</gene>
<evidence type="ECO:0000313" key="10">
    <source>
        <dbReference type="Proteomes" id="UP001140453"/>
    </source>
</evidence>
<proteinExistence type="inferred from homology"/>
<keyword evidence="4 7" id="KW-0472">Membrane</keyword>
<evidence type="ECO:0000256" key="3">
    <source>
        <dbReference type="ARBA" id="ARBA00022989"/>
    </source>
</evidence>
<reference evidence="9" key="1">
    <citation type="submission" date="2022-10" db="EMBL/GenBank/DDBJ databases">
        <title>Tapping the CABI collections for fungal endophytes: first genome assemblies for Collariella, Neodidymelliopsis, Ascochyta clinopodiicola, Didymella pomorum, Didymosphaeria variabile, Neocosmospora piperis and Neocucurbitaria cava.</title>
        <authorList>
            <person name="Hill R."/>
        </authorList>
    </citation>
    <scope>NUCLEOTIDE SEQUENCE</scope>
    <source>
        <strain evidence="9">IMI 355082</strain>
    </source>
</reference>
<feature type="transmembrane region" description="Helical" evidence="7">
    <location>
        <begin position="88"/>
        <end position="111"/>
    </location>
</feature>
<dbReference type="Pfam" id="PF20684">
    <property type="entry name" value="Fung_rhodopsin"/>
    <property type="match status" value="1"/>
</dbReference>
<evidence type="ECO:0000313" key="9">
    <source>
        <dbReference type="EMBL" id="KAJ4385553.1"/>
    </source>
</evidence>
<dbReference type="Proteomes" id="UP001140453">
    <property type="component" value="Unassembled WGS sequence"/>
</dbReference>